<evidence type="ECO:0000256" key="3">
    <source>
        <dbReference type="ARBA" id="ARBA00022692"/>
    </source>
</evidence>
<evidence type="ECO:0000313" key="8">
    <source>
        <dbReference type="Proteomes" id="UP000323505"/>
    </source>
</evidence>
<dbReference type="AlphaFoldDB" id="A0A5D3FE60"/>
<evidence type="ECO:0000256" key="6">
    <source>
        <dbReference type="RuleBase" id="RU363041"/>
    </source>
</evidence>
<dbReference type="PANTHER" id="PTHR43701:SF2">
    <property type="entry name" value="MEMBRANE TRANSPORTER PROTEIN YJNA-RELATED"/>
    <property type="match status" value="1"/>
</dbReference>
<name>A0A5D3FE60_9ACTN</name>
<feature type="transmembrane region" description="Helical" evidence="6">
    <location>
        <begin position="136"/>
        <end position="166"/>
    </location>
</feature>
<evidence type="ECO:0000256" key="1">
    <source>
        <dbReference type="ARBA" id="ARBA00004141"/>
    </source>
</evidence>
<feature type="transmembrane region" description="Helical" evidence="6">
    <location>
        <begin position="172"/>
        <end position="193"/>
    </location>
</feature>
<feature type="transmembrane region" description="Helical" evidence="6">
    <location>
        <begin position="256"/>
        <end position="280"/>
    </location>
</feature>
<reference evidence="7 8" key="1">
    <citation type="submission" date="2019-08" db="EMBL/GenBank/DDBJ databases">
        <title>Actinomadura sp. nov. CYP1-5 isolated from mountain soil.</title>
        <authorList>
            <person name="Songsumanus A."/>
            <person name="Kuncharoen N."/>
            <person name="Kudo T."/>
            <person name="Yuki M."/>
            <person name="Igarashi Y."/>
            <person name="Tanasupawat S."/>
        </authorList>
    </citation>
    <scope>NUCLEOTIDE SEQUENCE [LARGE SCALE GENOMIC DNA]</scope>
    <source>
        <strain evidence="7 8">CYP1-5</strain>
    </source>
</reference>
<dbReference type="Proteomes" id="UP000323505">
    <property type="component" value="Unassembled WGS sequence"/>
</dbReference>
<keyword evidence="6" id="KW-1003">Cell membrane</keyword>
<dbReference type="InterPro" id="IPR051598">
    <property type="entry name" value="TSUP/Inactive_protease-like"/>
</dbReference>
<comment type="subcellular location">
    <subcellularLocation>
        <location evidence="6">Cell membrane</location>
        <topology evidence="6">Multi-pass membrane protein</topology>
    </subcellularLocation>
    <subcellularLocation>
        <location evidence="1">Membrane</location>
        <topology evidence="1">Multi-pass membrane protein</topology>
    </subcellularLocation>
</comment>
<feature type="transmembrane region" description="Helical" evidence="6">
    <location>
        <begin position="68"/>
        <end position="86"/>
    </location>
</feature>
<comment type="similarity">
    <text evidence="2 6">Belongs to the 4-toluene sulfonate uptake permease (TSUP) (TC 2.A.102) family.</text>
</comment>
<dbReference type="EMBL" id="VSRQ01000006">
    <property type="protein sequence ID" value="TYK46080.1"/>
    <property type="molecule type" value="Genomic_DNA"/>
</dbReference>
<evidence type="ECO:0000256" key="4">
    <source>
        <dbReference type="ARBA" id="ARBA00022989"/>
    </source>
</evidence>
<keyword evidence="8" id="KW-1185">Reference proteome</keyword>
<dbReference type="PANTHER" id="PTHR43701">
    <property type="entry name" value="MEMBRANE TRANSPORTER PROTEIN MJ0441-RELATED"/>
    <property type="match status" value="1"/>
</dbReference>
<gene>
    <name evidence="7" type="ORF">FXF68_28180</name>
</gene>
<keyword evidence="5 6" id="KW-0472">Membrane</keyword>
<feature type="transmembrane region" description="Helical" evidence="6">
    <location>
        <begin position="232"/>
        <end position="250"/>
    </location>
</feature>
<keyword evidence="3 6" id="KW-0812">Transmembrane</keyword>
<feature type="transmembrane region" description="Helical" evidence="6">
    <location>
        <begin position="92"/>
        <end position="115"/>
    </location>
</feature>
<dbReference type="RefSeq" id="WP_148764353.1">
    <property type="nucleotide sequence ID" value="NZ_VSRQ01000006.1"/>
</dbReference>
<dbReference type="InterPro" id="IPR002781">
    <property type="entry name" value="TM_pro_TauE-like"/>
</dbReference>
<evidence type="ECO:0000256" key="5">
    <source>
        <dbReference type="ARBA" id="ARBA00023136"/>
    </source>
</evidence>
<proteinExistence type="inferred from homology"/>
<keyword evidence="4 6" id="KW-1133">Transmembrane helix</keyword>
<dbReference type="Pfam" id="PF01925">
    <property type="entry name" value="TauE"/>
    <property type="match status" value="1"/>
</dbReference>
<organism evidence="7 8">
    <name type="scientific">Actinomadura decatromicini</name>
    <dbReference type="NCBI Taxonomy" id="2604572"/>
    <lineage>
        <taxon>Bacteria</taxon>
        <taxon>Bacillati</taxon>
        <taxon>Actinomycetota</taxon>
        <taxon>Actinomycetes</taxon>
        <taxon>Streptosporangiales</taxon>
        <taxon>Thermomonosporaceae</taxon>
        <taxon>Actinomadura</taxon>
    </lineage>
</organism>
<accession>A0A5D3FE60</accession>
<comment type="caution">
    <text evidence="7">The sequence shown here is derived from an EMBL/GenBank/DDBJ whole genome shotgun (WGS) entry which is preliminary data.</text>
</comment>
<protein>
    <recommendedName>
        <fullName evidence="6">Probable membrane transporter protein</fullName>
    </recommendedName>
</protein>
<dbReference type="GO" id="GO:0005886">
    <property type="term" value="C:plasma membrane"/>
    <property type="evidence" value="ECO:0007669"/>
    <property type="project" value="UniProtKB-SubCell"/>
</dbReference>
<sequence length="316" mass="31765">MTLALTLAAALAIGVSLGLLGGGGSILTVPLLVYVAGVDTKQAIAMSLFVVGATALAGVLPHARAGRVRWRTGLLFGAAGMAGAYGGGRLAAYLPAGALLAAFAVMMAVTAAAMLRRRDRDDAPADRPAGRPVARIVLEGVSVGLVTGLVGAGGGFLVVPALVLLGGLSMPTAVGTSLLVIAMKSFAGLAGYLHGVQLDWRLTLAVTAAAVLGGVPGSRLAGRVDPARLRRAFGWFVLVMAAFVLAGQAPPEARHALTAIPGTGVALAVTTLVVGAVAVLGGRPCKAPLRAAAPRRCWRHWLDVGISAVRRASGYP</sequence>
<feature type="transmembrane region" description="Helical" evidence="6">
    <location>
        <begin position="42"/>
        <end position="61"/>
    </location>
</feature>
<evidence type="ECO:0000313" key="7">
    <source>
        <dbReference type="EMBL" id="TYK46080.1"/>
    </source>
</evidence>
<evidence type="ECO:0000256" key="2">
    <source>
        <dbReference type="ARBA" id="ARBA00009142"/>
    </source>
</evidence>